<protein>
    <submittedName>
        <fullName evidence="1">Uncharacterized protein</fullName>
    </submittedName>
</protein>
<gene>
    <name evidence="1" type="ORF">PSA21_289</name>
</gene>
<evidence type="ECO:0000313" key="1">
    <source>
        <dbReference type="EMBL" id="QBJ02815.1"/>
    </source>
</evidence>
<accession>A0A481W5N8</accession>
<dbReference type="Proteomes" id="UP000294134">
    <property type="component" value="Segment"/>
</dbReference>
<reference evidence="1 2" key="1">
    <citation type="submission" date="2019-02" db="EMBL/GenBank/DDBJ databases">
        <authorList>
            <person name="Frampton R.A."/>
            <person name="Wojtus J.K."/>
            <person name="Fineran P.C."/>
            <person name="Hendrickson H.L."/>
        </authorList>
    </citation>
    <scope>NUCLEOTIDE SEQUENCE [LARGE SCALE GENOMIC DNA]</scope>
</reference>
<proteinExistence type="predicted"/>
<keyword evidence="2" id="KW-1185">Reference proteome</keyword>
<sequence>MALPARWTTSVKATATLYLNGGKPEVVRSIVKDLNVLYNTHLATDKEAGRAVAVLEKLTDCVGGRFDHHRNTNNLTAAKRMQIVEAQLHKARPPY</sequence>
<organism evidence="1 2">
    <name type="scientific">Pseudomonas phage Psa21</name>
    <dbReference type="NCBI Taxonomy" id="2530023"/>
    <lineage>
        <taxon>Viruses</taxon>
        <taxon>Duplodnaviria</taxon>
        <taxon>Heunggongvirae</taxon>
        <taxon>Uroviricota</taxon>
        <taxon>Caudoviricetes</taxon>
        <taxon>Chimalliviridae</taxon>
        <taxon>Tepukevirus</taxon>
        <taxon>Tepukevirus Psa21</taxon>
    </lineage>
</organism>
<name>A0A481W5N8_9CAUD</name>
<dbReference type="EMBL" id="MK552327">
    <property type="protein sequence ID" value="QBJ02815.1"/>
    <property type="molecule type" value="Genomic_DNA"/>
</dbReference>
<evidence type="ECO:0000313" key="2">
    <source>
        <dbReference type="Proteomes" id="UP000294134"/>
    </source>
</evidence>